<comment type="function">
    <text evidence="5">An accessory protein needed during the final step in the assembly of 30S ribosomal subunit, possibly for assembly of the head region. Essential for efficient processing of 16S rRNA. May be needed both before and after RbfA during the maturation of 16S rRNA. It has affinity for free ribosomal 30S subunits but not for 70S ribosomes.</text>
</comment>
<dbReference type="Gene3D" id="2.40.30.60">
    <property type="entry name" value="RimM"/>
    <property type="match status" value="1"/>
</dbReference>
<dbReference type="GO" id="GO:0043022">
    <property type="term" value="F:ribosome binding"/>
    <property type="evidence" value="ECO:0007669"/>
    <property type="project" value="InterPro"/>
</dbReference>
<evidence type="ECO:0000259" key="6">
    <source>
        <dbReference type="Pfam" id="PF01782"/>
    </source>
</evidence>
<dbReference type="InterPro" id="IPR002676">
    <property type="entry name" value="RimM_N"/>
</dbReference>
<dbReference type="Gene3D" id="2.30.30.240">
    <property type="entry name" value="PRC-barrel domain"/>
    <property type="match status" value="1"/>
</dbReference>
<comment type="subcellular location">
    <subcellularLocation>
        <location evidence="5">Cytoplasm</location>
    </subcellularLocation>
</comment>
<evidence type="ECO:0000256" key="1">
    <source>
        <dbReference type="ARBA" id="ARBA00022490"/>
    </source>
</evidence>
<protein>
    <recommendedName>
        <fullName evidence="5">Ribosome maturation factor RimM</fullName>
    </recommendedName>
</protein>
<dbReference type="SUPFAM" id="SSF50346">
    <property type="entry name" value="PRC-barrel domain"/>
    <property type="match status" value="1"/>
</dbReference>
<comment type="similarity">
    <text evidence="5">Belongs to the RimM family.</text>
</comment>
<keyword evidence="1 5" id="KW-0963">Cytoplasm</keyword>
<dbReference type="InterPro" id="IPR056792">
    <property type="entry name" value="PRC_RimM"/>
</dbReference>
<evidence type="ECO:0000256" key="5">
    <source>
        <dbReference type="HAMAP-Rule" id="MF_00014"/>
    </source>
</evidence>
<evidence type="ECO:0000256" key="3">
    <source>
        <dbReference type="ARBA" id="ARBA00022552"/>
    </source>
</evidence>
<dbReference type="AlphaFoldDB" id="A0A838YPP0"/>
<comment type="subunit">
    <text evidence="5">Binds ribosomal protein uS19.</text>
</comment>
<comment type="caution">
    <text evidence="8">The sequence shown here is derived from an EMBL/GenBank/DDBJ whole genome shotgun (WGS) entry which is preliminary data.</text>
</comment>
<gene>
    <name evidence="5 8" type="primary">rimM</name>
    <name evidence="8" type="ORF">H2021_03000</name>
</gene>
<dbReference type="GO" id="GO:0006364">
    <property type="term" value="P:rRNA processing"/>
    <property type="evidence" value="ECO:0007669"/>
    <property type="project" value="UniProtKB-UniRule"/>
</dbReference>
<evidence type="ECO:0000256" key="4">
    <source>
        <dbReference type="ARBA" id="ARBA00023186"/>
    </source>
</evidence>
<dbReference type="PANTHER" id="PTHR33692:SF1">
    <property type="entry name" value="RIBOSOME MATURATION FACTOR RIMM"/>
    <property type="match status" value="1"/>
</dbReference>
<reference evidence="8 9" key="1">
    <citation type="submission" date="2020-06" db="EMBL/GenBank/DDBJ databases">
        <title>Dysbiosis in marine aquaculture revealed through microbiome analysis: reverse ecology for environmental sustainability.</title>
        <authorList>
            <person name="Haro-Moreno J.M."/>
            <person name="Coutinho F.H."/>
            <person name="Zaragoza-Solas A."/>
            <person name="Picazo A."/>
            <person name="Almagro-Moreno S."/>
            <person name="Lopez-Perez M."/>
        </authorList>
    </citation>
    <scope>NUCLEOTIDE SEQUENCE [LARGE SCALE GENOMIC DNA]</scope>
    <source>
        <strain evidence="8">MCMED-G42</strain>
    </source>
</reference>
<dbReference type="GO" id="GO:0005737">
    <property type="term" value="C:cytoplasm"/>
    <property type="evidence" value="ECO:0007669"/>
    <property type="project" value="UniProtKB-SubCell"/>
</dbReference>
<keyword evidence="2 5" id="KW-0690">Ribosome biogenesis</keyword>
<dbReference type="Pfam" id="PF01782">
    <property type="entry name" value="RimM"/>
    <property type="match status" value="1"/>
</dbReference>
<dbReference type="Pfam" id="PF24986">
    <property type="entry name" value="PRC_RimM"/>
    <property type="match status" value="1"/>
</dbReference>
<dbReference type="HAMAP" id="MF_00014">
    <property type="entry name" value="Ribosome_mat_RimM"/>
    <property type="match status" value="1"/>
</dbReference>
<dbReference type="EMBL" id="JACETM010000026">
    <property type="protein sequence ID" value="MBA4724166.1"/>
    <property type="molecule type" value="Genomic_DNA"/>
</dbReference>
<evidence type="ECO:0000313" key="9">
    <source>
        <dbReference type="Proteomes" id="UP000585327"/>
    </source>
</evidence>
<proteinExistence type="inferred from homology"/>
<dbReference type="InterPro" id="IPR009000">
    <property type="entry name" value="Transl_B-barrel_sf"/>
</dbReference>
<evidence type="ECO:0000259" key="7">
    <source>
        <dbReference type="Pfam" id="PF24986"/>
    </source>
</evidence>
<name>A0A838YPP0_9GAMM</name>
<dbReference type="InterPro" id="IPR036976">
    <property type="entry name" value="RimM_N_sf"/>
</dbReference>
<dbReference type="InterPro" id="IPR011033">
    <property type="entry name" value="PRC_barrel-like_sf"/>
</dbReference>
<dbReference type="Proteomes" id="UP000585327">
    <property type="component" value="Unassembled WGS sequence"/>
</dbReference>
<feature type="domain" description="Ribosome maturation factor RimM PRC barrel" evidence="7">
    <location>
        <begin position="103"/>
        <end position="176"/>
    </location>
</feature>
<dbReference type="InterPro" id="IPR011961">
    <property type="entry name" value="RimM"/>
</dbReference>
<keyword evidence="4 5" id="KW-0143">Chaperone</keyword>
<comment type="domain">
    <text evidence="5">The PRC barrel domain binds ribosomal protein uS19.</text>
</comment>
<keyword evidence="3 5" id="KW-0698">rRNA processing</keyword>
<sequence length="177" mass="20287">MMKKSSIDIDLICVGSIGKPRGLKGEFFLNSFCDPKQNICNYSNFIIENNPDLKISFIRQANGKFISKVDVFDNVDDIKKYTNLNIFINKTELPELNGEEYYWHDLVGMNVIDITNNDNLGIVAEVVNYGSNDILEIKPSESSVDENLRKIPYVKGVFIKKVELNKNIIKVEWPKDF</sequence>
<dbReference type="NCBIfam" id="TIGR02273">
    <property type="entry name" value="16S_RimM"/>
    <property type="match status" value="1"/>
</dbReference>
<feature type="domain" description="RimM N-terminal" evidence="6">
    <location>
        <begin position="13"/>
        <end position="91"/>
    </location>
</feature>
<dbReference type="GO" id="GO:0005840">
    <property type="term" value="C:ribosome"/>
    <property type="evidence" value="ECO:0007669"/>
    <property type="project" value="InterPro"/>
</dbReference>
<dbReference type="PANTHER" id="PTHR33692">
    <property type="entry name" value="RIBOSOME MATURATION FACTOR RIMM"/>
    <property type="match status" value="1"/>
</dbReference>
<dbReference type="SUPFAM" id="SSF50447">
    <property type="entry name" value="Translation proteins"/>
    <property type="match status" value="1"/>
</dbReference>
<dbReference type="GO" id="GO:0042274">
    <property type="term" value="P:ribosomal small subunit biogenesis"/>
    <property type="evidence" value="ECO:0007669"/>
    <property type="project" value="UniProtKB-UniRule"/>
</dbReference>
<evidence type="ECO:0000256" key="2">
    <source>
        <dbReference type="ARBA" id="ARBA00022517"/>
    </source>
</evidence>
<evidence type="ECO:0000313" key="8">
    <source>
        <dbReference type="EMBL" id="MBA4724166.1"/>
    </source>
</evidence>
<organism evidence="8 9">
    <name type="scientific">SAR86 cluster bacterium</name>
    <dbReference type="NCBI Taxonomy" id="2030880"/>
    <lineage>
        <taxon>Bacteria</taxon>
        <taxon>Pseudomonadati</taxon>
        <taxon>Pseudomonadota</taxon>
        <taxon>Gammaproteobacteria</taxon>
        <taxon>SAR86 cluster</taxon>
    </lineage>
</organism>
<accession>A0A838YPP0</accession>